<sequence>MTTDQTIGVSTVLAGDDTLSDAVIECADLGISILPAGPAPQNSNEMIQSTAMYNMISELEKNYDYILFDTPPVSDSVDALTLSPFTDGVLFVVRQRYTPIEKALKSKSSLEIIRANVLGCIMNACDNSI</sequence>
<dbReference type="AlphaFoldDB" id="A0A645HMT8"/>
<reference evidence="3" key="1">
    <citation type="submission" date="2019-08" db="EMBL/GenBank/DDBJ databases">
        <authorList>
            <person name="Kucharzyk K."/>
            <person name="Murdoch R.W."/>
            <person name="Higgins S."/>
            <person name="Loffler F."/>
        </authorList>
    </citation>
    <scope>NUCLEOTIDE SEQUENCE</scope>
</reference>
<dbReference type="PANTHER" id="PTHR32309">
    <property type="entry name" value="TYROSINE-PROTEIN KINASE"/>
    <property type="match status" value="1"/>
</dbReference>
<dbReference type="GO" id="GO:0005886">
    <property type="term" value="C:plasma membrane"/>
    <property type="evidence" value="ECO:0007669"/>
    <property type="project" value="TreeGrafter"/>
</dbReference>
<dbReference type="EMBL" id="VSSQ01092072">
    <property type="protein sequence ID" value="MPN37424.1"/>
    <property type="molecule type" value="Genomic_DNA"/>
</dbReference>
<keyword evidence="1" id="KW-0547">Nucleotide-binding</keyword>
<evidence type="ECO:0000256" key="1">
    <source>
        <dbReference type="ARBA" id="ARBA00022741"/>
    </source>
</evidence>
<protein>
    <submittedName>
        <fullName evidence="3">Putative tyrosine-protein kinase YveL</fullName>
        <ecNumber evidence="3">2.7.10.2</ecNumber>
    </submittedName>
</protein>
<dbReference type="SUPFAM" id="SSF52540">
    <property type="entry name" value="P-loop containing nucleoside triphosphate hydrolases"/>
    <property type="match status" value="1"/>
</dbReference>
<organism evidence="3">
    <name type="scientific">bioreactor metagenome</name>
    <dbReference type="NCBI Taxonomy" id="1076179"/>
    <lineage>
        <taxon>unclassified sequences</taxon>
        <taxon>metagenomes</taxon>
        <taxon>ecological metagenomes</taxon>
    </lineage>
</organism>
<dbReference type="EC" id="2.7.10.2" evidence="3"/>
<dbReference type="InterPro" id="IPR050445">
    <property type="entry name" value="Bact_polysacc_biosynth/exp"/>
</dbReference>
<dbReference type="InterPro" id="IPR027417">
    <property type="entry name" value="P-loop_NTPase"/>
</dbReference>
<proteinExistence type="predicted"/>
<accession>A0A645HMT8</accession>
<gene>
    <name evidence="3" type="primary">yveL_4</name>
    <name evidence="3" type="ORF">SDC9_184942</name>
</gene>
<dbReference type="PANTHER" id="PTHR32309:SF13">
    <property type="entry name" value="FERRIC ENTEROBACTIN TRANSPORT PROTEIN FEPE"/>
    <property type="match status" value="1"/>
</dbReference>
<comment type="caution">
    <text evidence="3">The sequence shown here is derived from an EMBL/GenBank/DDBJ whole genome shotgun (WGS) entry which is preliminary data.</text>
</comment>
<dbReference type="Gene3D" id="3.40.50.300">
    <property type="entry name" value="P-loop containing nucleotide triphosphate hydrolases"/>
    <property type="match status" value="1"/>
</dbReference>
<keyword evidence="3" id="KW-0418">Kinase</keyword>
<dbReference type="CDD" id="cd05387">
    <property type="entry name" value="BY-kinase"/>
    <property type="match status" value="1"/>
</dbReference>
<evidence type="ECO:0000313" key="3">
    <source>
        <dbReference type="EMBL" id="MPN37424.1"/>
    </source>
</evidence>
<name>A0A645HMT8_9ZZZZ</name>
<keyword evidence="2" id="KW-0067">ATP-binding</keyword>
<evidence type="ECO:0000256" key="2">
    <source>
        <dbReference type="ARBA" id="ARBA00022840"/>
    </source>
</evidence>
<keyword evidence="3" id="KW-0808">Transferase</keyword>
<dbReference type="GO" id="GO:0004715">
    <property type="term" value="F:non-membrane spanning protein tyrosine kinase activity"/>
    <property type="evidence" value="ECO:0007669"/>
    <property type="project" value="UniProtKB-EC"/>
</dbReference>
<dbReference type="InterPro" id="IPR005702">
    <property type="entry name" value="Wzc-like_C"/>
</dbReference>